<evidence type="ECO:0000313" key="2">
    <source>
        <dbReference type="Proteomes" id="UP000070250"/>
    </source>
</evidence>
<evidence type="ECO:0000313" key="1">
    <source>
        <dbReference type="EMBL" id="AMN47168.1"/>
    </source>
</evidence>
<reference evidence="1 2" key="1">
    <citation type="submission" date="2015-06" db="EMBL/GenBank/DDBJ databases">
        <title>A Comprehensive Approach to Explore the Metabolic and Phylogenetic Diversity of Bacterial Steroid Degradation in the Environment: Testosterone as an Example.</title>
        <authorList>
            <person name="Yang F.-C."/>
            <person name="Chen Y.-L."/>
            <person name="Yu C.-P."/>
            <person name="Tang S.-L."/>
            <person name="Wang P.-H."/>
            <person name="Ismail W."/>
            <person name="Wang C.-H."/>
            <person name="Yang C.-Y."/>
            <person name="Chiang Y.-R."/>
        </authorList>
    </citation>
    <scope>NUCLEOTIDE SEQUENCE [LARGE SCALE GENOMIC DNA]</scope>
    <source>
        <strain evidence="1 2">DSM 18526</strain>
    </source>
</reference>
<sequence length="117" mass="14022">MFRIKRVYEPRTRSDGQRFLVERLWPRGIKKEALAQDAWIKEVAPSTQLRQWFGHRVERWEPFMQRYRHELDANQDAWKPLLEAGRHGTVTLLYSARDVEHNGALVLRDYLAARAHR</sequence>
<dbReference type="PANTHER" id="PTHR36849">
    <property type="entry name" value="CYTOPLASMIC PROTEIN-RELATED"/>
    <property type="match status" value="1"/>
</dbReference>
<dbReference type="PATRIC" id="fig|465721.4.peg.1845"/>
<protein>
    <recommendedName>
        <fullName evidence="3">Uroporphyrin-III methyltransferase</fullName>
    </recommendedName>
</protein>
<proteinExistence type="predicted"/>
<dbReference type="AlphaFoldDB" id="A0A127FC57"/>
<dbReference type="InterPro" id="IPR052552">
    <property type="entry name" value="YeaO-like"/>
</dbReference>
<dbReference type="STRING" id="465721.ACG33_08680"/>
<dbReference type="KEGG" id="sdf:ACG33_08680"/>
<dbReference type="RefSeq" id="WP_066923088.1">
    <property type="nucleotide sequence ID" value="NZ_CP011971.1"/>
</dbReference>
<dbReference type="Proteomes" id="UP000070250">
    <property type="component" value="Chromosome"/>
</dbReference>
<gene>
    <name evidence="1" type="ORF">ACG33_08680</name>
</gene>
<name>A0A127FC57_STEDE</name>
<dbReference type="PANTHER" id="PTHR36849:SF1">
    <property type="entry name" value="CYTOPLASMIC PROTEIN"/>
    <property type="match status" value="1"/>
</dbReference>
<dbReference type="EMBL" id="CP011971">
    <property type="protein sequence ID" value="AMN47168.1"/>
    <property type="molecule type" value="Genomic_DNA"/>
</dbReference>
<accession>A0A127FC57</accession>
<dbReference type="OrthoDB" id="9790745at2"/>
<keyword evidence="2" id="KW-1185">Reference proteome</keyword>
<evidence type="ECO:0008006" key="3">
    <source>
        <dbReference type="Google" id="ProtNLM"/>
    </source>
</evidence>
<dbReference type="Pfam" id="PF22752">
    <property type="entry name" value="DUF488-N3i"/>
    <property type="match status" value="1"/>
</dbReference>
<organism evidence="1 2">
    <name type="scientific">Steroidobacter denitrificans</name>
    <dbReference type="NCBI Taxonomy" id="465721"/>
    <lineage>
        <taxon>Bacteria</taxon>
        <taxon>Pseudomonadati</taxon>
        <taxon>Pseudomonadota</taxon>
        <taxon>Gammaproteobacteria</taxon>
        <taxon>Steroidobacterales</taxon>
        <taxon>Steroidobacteraceae</taxon>
        <taxon>Steroidobacter</taxon>
    </lineage>
</organism>